<evidence type="ECO:0000256" key="1">
    <source>
        <dbReference type="SAM" id="MobiDB-lite"/>
    </source>
</evidence>
<name>L7TMG2_9CAUD</name>
<gene>
    <name evidence="2" type="ORF">RHEph04_gp041</name>
</gene>
<organism evidence="2 3">
    <name type="scientific">Rhizobium phage RHEph04</name>
    <dbReference type="NCBI Taxonomy" id="1220604"/>
    <lineage>
        <taxon>Viruses</taxon>
        <taxon>Duplodnaviria</taxon>
        <taxon>Heunggongvirae</taxon>
        <taxon>Uroviricota</taxon>
        <taxon>Caudoviricetes</taxon>
        <taxon>Kleczkowskavirus</taxon>
        <taxon>Kleczkowskavirus RHEph4</taxon>
    </lineage>
</organism>
<dbReference type="Proteomes" id="UP000011153">
    <property type="component" value="Segment"/>
</dbReference>
<feature type="compositionally biased region" description="Basic and acidic residues" evidence="1">
    <location>
        <begin position="28"/>
        <end position="41"/>
    </location>
</feature>
<dbReference type="EMBL" id="JX483876">
    <property type="protein sequence ID" value="AGC35727.1"/>
    <property type="molecule type" value="Genomic_DNA"/>
</dbReference>
<accession>L7TMG2</accession>
<protein>
    <submittedName>
        <fullName evidence="2">Uncharacterized protein</fullName>
    </submittedName>
</protein>
<evidence type="ECO:0000313" key="3">
    <source>
        <dbReference type="Proteomes" id="UP000011153"/>
    </source>
</evidence>
<sequence length="67" mass="7747">MLAGRTLHPHQARRSKGRYHRSFGSRYRSSERPQEQMRPSVLRERPKAIRHIAENSALNVSIPLSLA</sequence>
<evidence type="ECO:0000313" key="2">
    <source>
        <dbReference type="EMBL" id="AGC35727.1"/>
    </source>
</evidence>
<reference evidence="2 3" key="1">
    <citation type="journal article" date="2013" name="Appl. Environ. Microbiol.">
        <title>Narrow Host-Range Bacteriophages that Infect Rhizobium etli associate with Distinct Genomic Types.</title>
        <authorList>
            <person name="Santamaria R.I."/>
            <person name="Bustos P."/>
            <person name="Sepulveda-Robles O."/>
            <person name="Lozano L."/>
            <person name="Rodriguez C."/>
            <person name="Fernandez J.L."/>
            <person name="Juarez S."/>
            <person name="Kameyama L."/>
            <person name="Guarneros G."/>
            <person name="Davila G."/>
            <person name="Gonzalez V."/>
        </authorList>
    </citation>
    <scope>NUCLEOTIDE SEQUENCE [LARGE SCALE GENOMIC DNA]</scope>
</reference>
<proteinExistence type="predicted"/>
<feature type="region of interest" description="Disordered" evidence="1">
    <location>
        <begin position="1"/>
        <end position="41"/>
    </location>
</feature>
<feature type="compositionally biased region" description="Basic residues" evidence="1">
    <location>
        <begin position="7"/>
        <end position="23"/>
    </location>
</feature>
<keyword evidence="3" id="KW-1185">Reference proteome</keyword>